<dbReference type="InterPro" id="IPR013324">
    <property type="entry name" value="RNA_pol_sigma_r3/r4-like"/>
</dbReference>
<reference evidence="8 9" key="1">
    <citation type="submission" date="2024-05" db="EMBL/GenBank/DDBJ databases">
        <title>Microbispora sp.ZYX-F-249.</title>
        <authorList>
            <person name="Xie H."/>
        </authorList>
    </citation>
    <scope>NUCLEOTIDE SEQUENCE [LARGE SCALE GENOMIC DNA]</scope>
    <source>
        <strain evidence="8 9">ZYX-F-249</strain>
    </source>
</reference>
<evidence type="ECO:0000259" key="6">
    <source>
        <dbReference type="Pfam" id="PF08281"/>
    </source>
</evidence>
<evidence type="ECO:0000313" key="9">
    <source>
        <dbReference type="Proteomes" id="UP001447516"/>
    </source>
</evidence>
<dbReference type="InterPro" id="IPR013249">
    <property type="entry name" value="RNA_pol_sigma70_r4_t2"/>
</dbReference>
<evidence type="ECO:0000313" key="8">
    <source>
        <dbReference type="EMBL" id="MEN3540345.1"/>
    </source>
</evidence>
<organism evidence="8 9">
    <name type="scientific">Microbispora maris</name>
    <dbReference type="NCBI Taxonomy" id="3144104"/>
    <lineage>
        <taxon>Bacteria</taxon>
        <taxon>Bacillati</taxon>
        <taxon>Actinomycetota</taxon>
        <taxon>Actinomycetes</taxon>
        <taxon>Streptosporangiales</taxon>
        <taxon>Streptosporangiaceae</taxon>
        <taxon>Microbispora</taxon>
    </lineage>
</organism>
<dbReference type="Proteomes" id="UP001447516">
    <property type="component" value="Unassembled WGS sequence"/>
</dbReference>
<evidence type="ECO:0000259" key="5">
    <source>
        <dbReference type="Pfam" id="PF04542"/>
    </source>
</evidence>
<proteinExistence type="inferred from homology"/>
<evidence type="ECO:0000259" key="7">
    <source>
        <dbReference type="Pfam" id="PF20239"/>
    </source>
</evidence>
<keyword evidence="2" id="KW-0805">Transcription regulation</keyword>
<dbReference type="Gene3D" id="1.10.10.10">
    <property type="entry name" value="Winged helix-like DNA-binding domain superfamily/Winged helix DNA-binding domain"/>
    <property type="match status" value="1"/>
</dbReference>
<feature type="domain" description="RNA polymerase sigma factor 70 region 4 type 2" evidence="6">
    <location>
        <begin position="112"/>
        <end position="163"/>
    </location>
</feature>
<evidence type="ECO:0000256" key="4">
    <source>
        <dbReference type="ARBA" id="ARBA00023163"/>
    </source>
</evidence>
<dbReference type="EMBL" id="JBDJAW010000048">
    <property type="protein sequence ID" value="MEN3540345.1"/>
    <property type="molecule type" value="Genomic_DNA"/>
</dbReference>
<dbReference type="RefSeq" id="WP_346230198.1">
    <property type="nucleotide sequence ID" value="NZ_JBDJAW010000048.1"/>
</dbReference>
<keyword evidence="3" id="KW-0731">Sigma factor</keyword>
<dbReference type="PANTHER" id="PTHR47756:SF2">
    <property type="entry name" value="BLL6612 PROTEIN"/>
    <property type="match status" value="1"/>
</dbReference>
<comment type="similarity">
    <text evidence="1">Belongs to the sigma-70 factor family. ECF subfamily.</text>
</comment>
<gene>
    <name evidence="8" type="ORF">AAH991_34905</name>
</gene>
<feature type="domain" description="RNA polymerase sigma-70 region 2" evidence="5">
    <location>
        <begin position="13"/>
        <end position="77"/>
    </location>
</feature>
<dbReference type="Pfam" id="PF04542">
    <property type="entry name" value="Sigma70_r2"/>
    <property type="match status" value="1"/>
</dbReference>
<comment type="caution">
    <text evidence="8">The sequence shown here is derived from an EMBL/GenBank/DDBJ whole genome shotgun (WGS) entry which is preliminary data.</text>
</comment>
<dbReference type="Pfam" id="PF08281">
    <property type="entry name" value="Sigma70_r4_2"/>
    <property type="match status" value="1"/>
</dbReference>
<dbReference type="InterPro" id="IPR036388">
    <property type="entry name" value="WH-like_DNA-bd_sf"/>
</dbReference>
<evidence type="ECO:0000256" key="3">
    <source>
        <dbReference type="ARBA" id="ARBA00023082"/>
    </source>
</evidence>
<dbReference type="Gene3D" id="1.10.1740.10">
    <property type="match status" value="1"/>
</dbReference>
<dbReference type="InterPro" id="IPR007627">
    <property type="entry name" value="RNA_pol_sigma70_r2"/>
</dbReference>
<protein>
    <submittedName>
        <fullName evidence="8">DUF6596 domain-containing protein</fullName>
    </submittedName>
</protein>
<dbReference type="InterPro" id="IPR046531">
    <property type="entry name" value="DUF6596"/>
</dbReference>
<dbReference type="PANTHER" id="PTHR47756">
    <property type="entry name" value="BLL6612 PROTEIN-RELATED"/>
    <property type="match status" value="1"/>
</dbReference>
<dbReference type="InterPro" id="IPR013325">
    <property type="entry name" value="RNA_pol_sigma_r2"/>
</dbReference>
<dbReference type="SUPFAM" id="SSF88659">
    <property type="entry name" value="Sigma3 and sigma4 domains of RNA polymerase sigma factors"/>
    <property type="match status" value="1"/>
</dbReference>
<keyword evidence="9" id="KW-1185">Reference proteome</keyword>
<feature type="domain" description="DUF6596" evidence="7">
    <location>
        <begin position="181"/>
        <end position="282"/>
    </location>
</feature>
<evidence type="ECO:0000256" key="1">
    <source>
        <dbReference type="ARBA" id="ARBA00010641"/>
    </source>
</evidence>
<name>A0ABV0B307_9ACTN</name>
<sequence length="419" mass="44626">MTTPHGETEDLLRGLAPRVLGAVVRRYGHFDTAEDAVQEALLAAAVRWPCDGLPDNPMGWLVTVAGRRLTDLLRAEQARRGREEAAGRRALPEWRPAPAADRSAADDTLTLLFMCCHPALSPASQIALTLRAVGGLTTAQIARAFLVPETTMTRRITRAKQRIKDSGVPFGMPAGADRDARLRAVLHVLYLVFTEGYAGDAGAAGPRREDLAAEAIRLARILHRLLPGDGEVAGLLALMLLTDARRAARAAPDGTPIPMAEQDRTLWDAARVAEGVALVDAALARGVPGPYQVQAAIAALHDEAPSAEATDWPQIAALYAVLTGMSANPVTALNHAVAVAMSRGPRAGLDLLAGLEDDERLARDHRLPAVRAHLLEMAGERAAAREAYLTAARRAAGLPRRRYLNARAARLTAAPDGDA</sequence>
<keyword evidence="4" id="KW-0804">Transcription</keyword>
<accession>A0ABV0B307</accession>
<dbReference type="Pfam" id="PF20239">
    <property type="entry name" value="DUF6596"/>
    <property type="match status" value="1"/>
</dbReference>
<evidence type="ECO:0000256" key="2">
    <source>
        <dbReference type="ARBA" id="ARBA00023015"/>
    </source>
</evidence>
<dbReference type="SUPFAM" id="SSF88946">
    <property type="entry name" value="Sigma2 domain of RNA polymerase sigma factors"/>
    <property type="match status" value="1"/>
</dbReference>